<dbReference type="PROSITE" id="PS51910">
    <property type="entry name" value="GH18_2"/>
    <property type="match status" value="1"/>
</dbReference>
<dbReference type="Proteomes" id="UP000093000">
    <property type="component" value="Unassembled WGS sequence"/>
</dbReference>
<dbReference type="GO" id="GO:0012505">
    <property type="term" value="C:endomembrane system"/>
    <property type="evidence" value="ECO:0007669"/>
    <property type="project" value="TreeGrafter"/>
</dbReference>
<protein>
    <recommendedName>
        <fullName evidence="2">Chitinase domain-containing protein 1</fullName>
    </recommendedName>
</protein>
<dbReference type="STRING" id="101091.A0A1C7N0G7"/>
<evidence type="ECO:0000259" key="3">
    <source>
        <dbReference type="PROSITE" id="PS51910"/>
    </source>
</evidence>
<dbReference type="PANTHER" id="PTHR46066">
    <property type="entry name" value="CHITINASE DOMAIN-CONTAINING PROTEIN 1 FAMILY MEMBER"/>
    <property type="match status" value="1"/>
</dbReference>
<dbReference type="Gene3D" id="3.20.20.80">
    <property type="entry name" value="Glycosidases"/>
    <property type="match status" value="1"/>
</dbReference>
<accession>A0A1C7N0G7</accession>
<reference evidence="4 5" key="1">
    <citation type="submission" date="2016-03" db="EMBL/GenBank/DDBJ databases">
        <title>Choanephora cucurbitarum.</title>
        <authorList>
            <person name="Min B."/>
            <person name="Park H."/>
            <person name="Park J.-H."/>
            <person name="Shin H.-D."/>
            <person name="Choi I.-G."/>
        </authorList>
    </citation>
    <scope>NUCLEOTIDE SEQUENCE [LARGE SCALE GENOMIC DNA]</scope>
    <source>
        <strain evidence="4 5">KUS-F28377</strain>
    </source>
</reference>
<gene>
    <name evidence="4" type="primary">Chid1</name>
    <name evidence="4" type="ORF">A0J61_11098</name>
</gene>
<dbReference type="AlphaFoldDB" id="A0A1C7N0G7"/>
<evidence type="ECO:0000313" key="5">
    <source>
        <dbReference type="Proteomes" id="UP000093000"/>
    </source>
</evidence>
<feature type="domain" description="GH18" evidence="3">
    <location>
        <begin position="1"/>
        <end position="228"/>
    </location>
</feature>
<evidence type="ECO:0000256" key="1">
    <source>
        <dbReference type="ARBA" id="ARBA00009336"/>
    </source>
</evidence>
<dbReference type="GO" id="GO:0070492">
    <property type="term" value="F:oligosaccharide binding"/>
    <property type="evidence" value="ECO:0007669"/>
    <property type="project" value="TreeGrafter"/>
</dbReference>
<dbReference type="EMBL" id="LUGH01001670">
    <property type="protein sequence ID" value="OBZ80854.1"/>
    <property type="molecule type" value="Genomic_DNA"/>
</dbReference>
<comment type="caution">
    <text evidence="4">The sequence shown here is derived from an EMBL/GenBank/DDBJ whole genome shotgun (WGS) entry which is preliminary data.</text>
</comment>
<feature type="non-terminal residue" evidence="4">
    <location>
        <position position="1"/>
    </location>
</feature>
<dbReference type="GO" id="GO:0005975">
    <property type="term" value="P:carbohydrate metabolic process"/>
    <property type="evidence" value="ECO:0007669"/>
    <property type="project" value="InterPro"/>
</dbReference>
<keyword evidence="5" id="KW-1185">Reference proteome</keyword>
<dbReference type="OrthoDB" id="10254444at2759"/>
<feature type="non-terminal residue" evidence="4">
    <location>
        <position position="228"/>
    </location>
</feature>
<proteinExistence type="inferred from homology"/>
<sequence length="228" mass="26316">EEIYAQVTKYKFDGIVVECGFPGFFQLFLNEISYLLHRDHRLLIVVLPSFVTPEHKQFLKPEIVNSLARFVDRFSMMTYDYSTHDPNGGPSAPIEWIMENIEHVAPTEEKRSKFLIGMNMYAMSYLQTRTPEPLVMKTVIEKLADQPVEVDDELFDDTESDGSNTEELNWDKDSQEAWFVDIDEDGTRQGTIWVPTLRSIKSRVRLAEDYGVGIALWEVGQGLDYFVS</sequence>
<name>A0A1C7N0G7_9FUNG</name>
<dbReference type="InterPro" id="IPR001223">
    <property type="entry name" value="Glyco_hydro18_cat"/>
</dbReference>
<dbReference type="Pfam" id="PF00704">
    <property type="entry name" value="Glyco_hydro_18"/>
    <property type="match status" value="1"/>
</dbReference>
<dbReference type="InterPro" id="IPR017853">
    <property type="entry name" value="GH"/>
</dbReference>
<dbReference type="InParanoid" id="A0A1C7N0G7"/>
<evidence type="ECO:0000313" key="4">
    <source>
        <dbReference type="EMBL" id="OBZ80854.1"/>
    </source>
</evidence>
<comment type="similarity">
    <text evidence="1">Belongs to the glycosyl hydrolase 18 family.</text>
</comment>
<dbReference type="SUPFAM" id="SSF51445">
    <property type="entry name" value="(Trans)glycosidases"/>
    <property type="match status" value="1"/>
</dbReference>
<evidence type="ECO:0000256" key="2">
    <source>
        <dbReference type="ARBA" id="ARBA00040976"/>
    </source>
</evidence>
<organism evidence="4 5">
    <name type="scientific">Choanephora cucurbitarum</name>
    <dbReference type="NCBI Taxonomy" id="101091"/>
    <lineage>
        <taxon>Eukaryota</taxon>
        <taxon>Fungi</taxon>
        <taxon>Fungi incertae sedis</taxon>
        <taxon>Mucoromycota</taxon>
        <taxon>Mucoromycotina</taxon>
        <taxon>Mucoromycetes</taxon>
        <taxon>Mucorales</taxon>
        <taxon>Mucorineae</taxon>
        <taxon>Choanephoraceae</taxon>
        <taxon>Choanephoroideae</taxon>
        <taxon>Choanephora</taxon>
    </lineage>
</organism>
<dbReference type="PANTHER" id="PTHR46066:SF2">
    <property type="entry name" value="CHITINASE DOMAIN-CONTAINING PROTEIN 1"/>
    <property type="match status" value="1"/>
</dbReference>